<evidence type="ECO:0000259" key="2">
    <source>
        <dbReference type="PROSITE" id="PS50011"/>
    </source>
</evidence>
<dbReference type="PROSITE" id="PS00107">
    <property type="entry name" value="PROTEIN_KINASE_ATP"/>
    <property type="match status" value="1"/>
</dbReference>
<name>A0A0D3JYI0_EMIH1</name>
<dbReference type="GeneID" id="17274111"/>
<evidence type="ECO:0000256" key="1">
    <source>
        <dbReference type="PROSITE-ProRule" id="PRU10141"/>
    </source>
</evidence>
<dbReference type="InterPro" id="IPR017441">
    <property type="entry name" value="Protein_kinase_ATP_BS"/>
</dbReference>
<dbReference type="InterPro" id="IPR011009">
    <property type="entry name" value="Kinase-like_dom_sf"/>
</dbReference>
<dbReference type="PaxDb" id="2903-EOD28565"/>
<dbReference type="HOGENOM" id="CLU_984968_0_0_1"/>
<dbReference type="InterPro" id="IPR000719">
    <property type="entry name" value="Prot_kinase_dom"/>
</dbReference>
<accession>A0A0D3JYI0</accession>
<evidence type="ECO:0000313" key="3">
    <source>
        <dbReference type="EnsemblProtists" id="EOD28565"/>
    </source>
</evidence>
<dbReference type="STRING" id="2903.R1EPM2"/>
<reference evidence="3" key="2">
    <citation type="submission" date="2024-10" db="UniProtKB">
        <authorList>
            <consortium name="EnsemblProtists"/>
        </authorList>
    </citation>
    <scope>IDENTIFICATION</scope>
</reference>
<dbReference type="SUPFAM" id="SSF56112">
    <property type="entry name" value="Protein kinase-like (PK-like)"/>
    <property type="match status" value="1"/>
</dbReference>
<feature type="binding site" evidence="1">
    <location>
        <position position="44"/>
    </location>
    <ligand>
        <name>ATP</name>
        <dbReference type="ChEBI" id="CHEBI:30616"/>
    </ligand>
</feature>
<dbReference type="GO" id="GO:0004672">
    <property type="term" value="F:protein kinase activity"/>
    <property type="evidence" value="ECO:0007669"/>
    <property type="project" value="InterPro"/>
</dbReference>
<dbReference type="GO" id="GO:0005524">
    <property type="term" value="F:ATP binding"/>
    <property type="evidence" value="ECO:0007669"/>
    <property type="project" value="UniProtKB-UniRule"/>
</dbReference>
<dbReference type="Pfam" id="PF00069">
    <property type="entry name" value="Pkinase"/>
    <property type="match status" value="1"/>
</dbReference>
<keyword evidence="1" id="KW-0547">Nucleotide-binding</keyword>
<protein>
    <recommendedName>
        <fullName evidence="2">Protein kinase domain-containing protein</fullName>
    </recommendedName>
</protein>
<dbReference type="InterPro" id="IPR050235">
    <property type="entry name" value="CK1_Ser-Thr_kinase"/>
</dbReference>
<keyword evidence="4" id="KW-1185">Reference proteome</keyword>
<dbReference type="Proteomes" id="UP000013827">
    <property type="component" value="Unassembled WGS sequence"/>
</dbReference>
<dbReference type="PANTHER" id="PTHR11909">
    <property type="entry name" value="CASEIN KINASE-RELATED"/>
    <property type="match status" value="1"/>
</dbReference>
<dbReference type="eggNOG" id="KOG1164">
    <property type="taxonomic scope" value="Eukaryota"/>
</dbReference>
<reference evidence="4" key="1">
    <citation type="journal article" date="2013" name="Nature">
        <title>Pan genome of the phytoplankton Emiliania underpins its global distribution.</title>
        <authorList>
            <person name="Read B.A."/>
            <person name="Kegel J."/>
            <person name="Klute M.J."/>
            <person name="Kuo A."/>
            <person name="Lefebvre S.C."/>
            <person name="Maumus F."/>
            <person name="Mayer C."/>
            <person name="Miller J."/>
            <person name="Monier A."/>
            <person name="Salamov A."/>
            <person name="Young J."/>
            <person name="Aguilar M."/>
            <person name="Claverie J.M."/>
            <person name="Frickenhaus S."/>
            <person name="Gonzalez K."/>
            <person name="Herman E.K."/>
            <person name="Lin Y.C."/>
            <person name="Napier J."/>
            <person name="Ogata H."/>
            <person name="Sarno A.F."/>
            <person name="Shmutz J."/>
            <person name="Schroeder D."/>
            <person name="de Vargas C."/>
            <person name="Verret F."/>
            <person name="von Dassow P."/>
            <person name="Valentin K."/>
            <person name="Van de Peer Y."/>
            <person name="Wheeler G."/>
            <person name="Dacks J.B."/>
            <person name="Delwiche C.F."/>
            <person name="Dyhrman S.T."/>
            <person name="Glockner G."/>
            <person name="John U."/>
            <person name="Richards T."/>
            <person name="Worden A.Z."/>
            <person name="Zhang X."/>
            <person name="Grigoriev I.V."/>
            <person name="Allen A.E."/>
            <person name="Bidle K."/>
            <person name="Borodovsky M."/>
            <person name="Bowler C."/>
            <person name="Brownlee C."/>
            <person name="Cock J.M."/>
            <person name="Elias M."/>
            <person name="Gladyshev V.N."/>
            <person name="Groth M."/>
            <person name="Guda C."/>
            <person name="Hadaegh A."/>
            <person name="Iglesias-Rodriguez M.D."/>
            <person name="Jenkins J."/>
            <person name="Jones B.M."/>
            <person name="Lawson T."/>
            <person name="Leese F."/>
            <person name="Lindquist E."/>
            <person name="Lobanov A."/>
            <person name="Lomsadze A."/>
            <person name="Malik S.B."/>
            <person name="Marsh M.E."/>
            <person name="Mackinder L."/>
            <person name="Mock T."/>
            <person name="Mueller-Roeber B."/>
            <person name="Pagarete A."/>
            <person name="Parker M."/>
            <person name="Probert I."/>
            <person name="Quesneville H."/>
            <person name="Raines C."/>
            <person name="Rensing S.A."/>
            <person name="Riano-Pachon D.M."/>
            <person name="Richier S."/>
            <person name="Rokitta S."/>
            <person name="Shiraiwa Y."/>
            <person name="Soanes D.M."/>
            <person name="van der Giezen M."/>
            <person name="Wahlund T.M."/>
            <person name="Williams B."/>
            <person name="Wilson W."/>
            <person name="Wolfe G."/>
            <person name="Wurch L.L."/>
        </authorList>
    </citation>
    <scope>NUCLEOTIDE SEQUENCE</scope>
</reference>
<organism evidence="3 4">
    <name type="scientific">Emiliania huxleyi (strain CCMP1516)</name>
    <dbReference type="NCBI Taxonomy" id="280463"/>
    <lineage>
        <taxon>Eukaryota</taxon>
        <taxon>Haptista</taxon>
        <taxon>Haptophyta</taxon>
        <taxon>Prymnesiophyceae</taxon>
        <taxon>Isochrysidales</taxon>
        <taxon>Noelaerhabdaceae</taxon>
        <taxon>Emiliania</taxon>
    </lineage>
</organism>
<dbReference type="Gene3D" id="1.10.510.10">
    <property type="entry name" value="Transferase(Phosphotransferase) domain 1"/>
    <property type="match status" value="1"/>
</dbReference>
<feature type="domain" description="Protein kinase" evidence="2">
    <location>
        <begin position="16"/>
        <end position="283"/>
    </location>
</feature>
<dbReference type="KEGG" id="ehx:EMIHUDRAFT_204493"/>
<dbReference type="EnsemblProtists" id="EOD28565">
    <property type="protein sequence ID" value="EOD28565"/>
    <property type="gene ID" value="EMIHUDRAFT_204493"/>
</dbReference>
<dbReference type="PROSITE" id="PS50011">
    <property type="entry name" value="PROTEIN_KINASE_DOM"/>
    <property type="match status" value="1"/>
</dbReference>
<sequence>MCASDTGPLVIDGETFGVKGRLGSGHYGSVLLGESARHGSVAVKLGVDLTHEAAVLRSLGTAAGFAPAIYHAQSDAIVMELLGPSVQTLWETTTSMTFFSGPTVLRLGRGMMRCLRALHEAGWAHNDVKPANFLRGASGSELHLIDFGLASRIGAGDRAVGEVGTPLFASFAGQTGSRPTRGVDDLESLVYCLTFLASGGLPWERKSHARTAFMKGRMLTDEGCELLTDSCAASGLTDDIPSPQLVEALQAVWAEVVACQEGQRINYEACLAALTDCGPADEV</sequence>
<proteinExistence type="predicted"/>
<dbReference type="AlphaFoldDB" id="A0A0D3JYI0"/>
<dbReference type="RefSeq" id="XP_005780994.1">
    <property type="nucleotide sequence ID" value="XM_005780937.1"/>
</dbReference>
<evidence type="ECO:0000313" key="4">
    <source>
        <dbReference type="Proteomes" id="UP000013827"/>
    </source>
</evidence>
<keyword evidence="1" id="KW-0067">ATP-binding</keyword>
<dbReference type="SMART" id="SM00220">
    <property type="entry name" value="S_TKc"/>
    <property type="match status" value="1"/>
</dbReference>